<dbReference type="Gene3D" id="3.30.390.50">
    <property type="entry name" value="CO dehydrogenase flavoprotein, C-terminal domain"/>
    <property type="match status" value="1"/>
</dbReference>
<dbReference type="InterPro" id="IPR036683">
    <property type="entry name" value="CO_DH_flav_C_dom_sf"/>
</dbReference>
<keyword evidence="4" id="KW-0479">Metal-binding</keyword>
<comment type="cofactor">
    <cofactor evidence="1">
        <name>Mo-molybdopterin</name>
        <dbReference type="ChEBI" id="CHEBI:71302"/>
    </cofactor>
</comment>
<organism evidence="10 11">
    <name type="scientific">Rhizobium grahamii</name>
    <dbReference type="NCBI Taxonomy" id="1120045"/>
    <lineage>
        <taxon>Bacteria</taxon>
        <taxon>Pseudomonadati</taxon>
        <taxon>Pseudomonadota</taxon>
        <taxon>Alphaproteobacteria</taxon>
        <taxon>Hyphomicrobiales</taxon>
        <taxon>Rhizobiaceae</taxon>
        <taxon>Rhizobium/Agrobacterium group</taxon>
        <taxon>Rhizobium</taxon>
    </lineage>
</organism>
<evidence type="ECO:0000256" key="4">
    <source>
        <dbReference type="ARBA" id="ARBA00022723"/>
    </source>
</evidence>
<dbReference type="PIRSF" id="PIRSF000127">
    <property type="entry name" value="Xanthine_DH"/>
    <property type="match status" value="1"/>
</dbReference>
<keyword evidence="10" id="KW-0614">Plasmid</keyword>
<evidence type="ECO:0000256" key="2">
    <source>
        <dbReference type="ARBA" id="ARBA00022630"/>
    </source>
</evidence>
<protein>
    <submittedName>
        <fullName evidence="10">Molybdopterin-dependent oxidoreductase</fullName>
    </submittedName>
</protein>
<dbReference type="EMBL" id="CP043499">
    <property type="protein sequence ID" value="QFY62592.1"/>
    <property type="molecule type" value="Genomic_DNA"/>
</dbReference>
<dbReference type="InterPro" id="IPR036856">
    <property type="entry name" value="Ald_Oxase/Xan_DH_a/b_sf"/>
</dbReference>
<dbReference type="GO" id="GO:0016491">
    <property type="term" value="F:oxidoreductase activity"/>
    <property type="evidence" value="ECO:0007669"/>
    <property type="project" value="InterPro"/>
</dbReference>
<dbReference type="GO" id="GO:0051537">
    <property type="term" value="F:2 iron, 2 sulfur cluster binding"/>
    <property type="evidence" value="ECO:0007669"/>
    <property type="project" value="UniProtKB-KW"/>
</dbReference>
<keyword evidence="3" id="KW-0001">2Fe-2S</keyword>
<keyword evidence="11" id="KW-1185">Reference proteome</keyword>
<dbReference type="SMART" id="SM01092">
    <property type="entry name" value="CO_deh_flav_C"/>
    <property type="match status" value="1"/>
</dbReference>
<dbReference type="Gene3D" id="3.90.1170.50">
    <property type="entry name" value="Aldehyde oxidase/xanthine dehydrogenase, a/b hammerhead"/>
    <property type="match status" value="1"/>
</dbReference>
<feature type="domain" description="FAD-binding PCMH-type" evidence="9">
    <location>
        <begin position="1"/>
        <end position="167"/>
    </location>
</feature>
<dbReference type="Pfam" id="PF03450">
    <property type="entry name" value="CO_deh_flav_C"/>
    <property type="match status" value="1"/>
</dbReference>
<dbReference type="Gene3D" id="3.30.465.10">
    <property type="match status" value="1"/>
</dbReference>
<name>A0A5Q0CAW7_9HYPH</name>
<proteinExistence type="predicted"/>
<sequence length="1046" mass="109897">MPLTVLKPSSTAQSLAMMQEHEQARLVAGGTALQLEWARGLAKPPVLIGLDGIAGLSGISFCGAGMRIGSAMTLATLCRDPLVLEHLPLLATASRFVAAPSVRNLGTLGGNIAARNGCLLPALLALDAFIEGERAAGRFHERLLDWLQRPAERCEVIEAVYVGAMATASRWTHRKIGLRAAFTPSVIGVAASLDVRDGRIASARLAVGGGNVAPARLRTAEALLTSQPVDAVDWNELKTRLSQEISAPEDAFRSARYRKMAAANALVWGLQNQTASKPQITTDDADATCSSGEIRLTRADQPSRWHVRPDVAAKVDGTFSYLTDRREEGMLVGRILRAGVAHARIRSIDTSAAEALEGVAAVVTHRDIPGENAFGIVVQDQPAFCFDKVRYVGDVVAAVAAVDAATADAALALIKVDYERLPVVDDPAAALEDGATAVHRGGNLQRLIEFGRGDVDQAFAGASHILTRTYTTSRQMHGFMETEGGYATIEADGTLAIFAGGQHGARDRLQLSRILAMDEAKIRVVTSPTGGAFGGKDELTVQPALALLALKSRRPVRIQLSRAESVMAGVKRHPMTIRMRTACDGDGRLLAQEVDVLVDAGAYASLGPGVLETALEHAVGPYLVANVRTRGRLAYTNNGVGGAFRGFGANQMTYAIECQMDELARTCGIKPAEIRSRNLRRPGMPGYLGQVVAPSERIAEMLDAATASSLWRRPDSDVDADEIVGVGMALNYQGNGLGSVVPDPAGGALRLNSDGVIEAAYGLDEMGQGLLTSIQAAVSANIGCARNDVLPIVGDTRFTPDSGSTTASRGGYVVWEVARTAGREFSRKLLAAAATVLARSEESLKIGAGGIVEAGSNSGALLLSFRQLAQSFAPDALPNVTVAFDFPKTDYQSGNARYIFAFGACLARVSISRVTGAVRVLDIHQHTAAGPIIDVAAYLGQMEGGAVQGLGFTLTEDAIMAAGEYVTKNLDSYMLPGVRDTAGRIAVFALEDLDPGDTLGPRGAGELGIGAITPAIANAVADAIGHFPTSIPVSPELVLDVLEGGQ</sequence>
<keyword evidence="7" id="KW-0411">Iron-sulfur</keyword>
<dbReference type="SUPFAM" id="SSF56003">
    <property type="entry name" value="Molybdenum cofactor-binding domain"/>
    <property type="match status" value="1"/>
</dbReference>
<dbReference type="OrthoDB" id="9763985at2"/>
<dbReference type="InterPro" id="IPR046867">
    <property type="entry name" value="AldOxase/xan_DH_MoCoBD2"/>
</dbReference>
<keyword evidence="2" id="KW-0285">Flavoprotein</keyword>
<evidence type="ECO:0000313" key="10">
    <source>
        <dbReference type="EMBL" id="QFY62592.1"/>
    </source>
</evidence>
<evidence type="ECO:0000256" key="3">
    <source>
        <dbReference type="ARBA" id="ARBA00022714"/>
    </source>
</evidence>
<gene>
    <name evidence="10" type="ORF">FZ934_19590</name>
</gene>
<dbReference type="InterPro" id="IPR016166">
    <property type="entry name" value="FAD-bd_PCMH"/>
</dbReference>
<dbReference type="SUPFAM" id="SSF55447">
    <property type="entry name" value="CO dehydrogenase flavoprotein C-terminal domain-like"/>
    <property type="match status" value="1"/>
</dbReference>
<evidence type="ECO:0000256" key="6">
    <source>
        <dbReference type="ARBA" id="ARBA00023004"/>
    </source>
</evidence>
<keyword evidence="6" id="KW-0408">Iron</keyword>
<dbReference type="InterPro" id="IPR036318">
    <property type="entry name" value="FAD-bd_PCMH-like_sf"/>
</dbReference>
<evidence type="ECO:0000313" key="11">
    <source>
        <dbReference type="Proteomes" id="UP000326881"/>
    </source>
</evidence>
<dbReference type="InterPro" id="IPR016208">
    <property type="entry name" value="Ald_Oxase/xanthine_DH-like"/>
</dbReference>
<dbReference type="KEGG" id="rgr:FZ934_19590"/>
<dbReference type="InterPro" id="IPR005107">
    <property type="entry name" value="CO_DH_flav_C"/>
</dbReference>
<evidence type="ECO:0000256" key="7">
    <source>
        <dbReference type="ARBA" id="ARBA00023014"/>
    </source>
</evidence>
<dbReference type="InterPro" id="IPR002346">
    <property type="entry name" value="Mopterin_DH_FAD-bd"/>
</dbReference>
<dbReference type="Pfam" id="PF00941">
    <property type="entry name" value="FAD_binding_5"/>
    <property type="match status" value="1"/>
</dbReference>
<reference evidence="10 11" key="1">
    <citation type="submission" date="2019-08" db="EMBL/GenBank/DDBJ databases">
        <title>Prosopis cineraria nodule microbiome.</title>
        <authorList>
            <person name="Ali R."/>
            <person name="Chaluvadi S.R."/>
            <person name="Wang X."/>
        </authorList>
    </citation>
    <scope>NUCLEOTIDE SEQUENCE [LARGE SCALE GENOMIC DNA]</scope>
    <source>
        <strain evidence="10 11">BG7</strain>
        <plasmid evidence="10 11">unnamed</plasmid>
    </source>
</reference>
<dbReference type="SUPFAM" id="SSF54665">
    <property type="entry name" value="CO dehydrogenase molybdoprotein N-domain-like"/>
    <property type="match status" value="1"/>
</dbReference>
<comment type="cofactor">
    <cofactor evidence="8">
        <name>[2Fe-2S] cluster</name>
        <dbReference type="ChEBI" id="CHEBI:190135"/>
    </cofactor>
</comment>
<dbReference type="Pfam" id="PF01315">
    <property type="entry name" value="Ald_Xan_dh_C"/>
    <property type="match status" value="1"/>
</dbReference>
<dbReference type="AlphaFoldDB" id="A0A5Q0CAW7"/>
<dbReference type="InterPro" id="IPR037165">
    <property type="entry name" value="AldOxase/xan_DH_Mopterin-bd_sf"/>
</dbReference>
<dbReference type="InterPro" id="IPR016167">
    <property type="entry name" value="FAD-bd_PCMH_sub1"/>
</dbReference>
<evidence type="ECO:0000259" key="9">
    <source>
        <dbReference type="PROSITE" id="PS51387"/>
    </source>
</evidence>
<dbReference type="InterPro" id="IPR008274">
    <property type="entry name" value="AldOxase/xan_DH_MoCoBD1"/>
</dbReference>
<dbReference type="InterPro" id="IPR016169">
    <property type="entry name" value="FAD-bd_PCMH_sub2"/>
</dbReference>
<evidence type="ECO:0000256" key="5">
    <source>
        <dbReference type="ARBA" id="ARBA00022827"/>
    </source>
</evidence>
<dbReference type="Proteomes" id="UP000326881">
    <property type="component" value="Plasmid unnamed"/>
</dbReference>
<keyword evidence="5" id="KW-0274">FAD</keyword>
<geneLocation type="plasmid" evidence="10 11">
    <name>unnamed</name>
</geneLocation>
<dbReference type="PANTHER" id="PTHR11908">
    <property type="entry name" value="XANTHINE DEHYDROGENASE"/>
    <property type="match status" value="1"/>
</dbReference>
<dbReference type="Pfam" id="PF02738">
    <property type="entry name" value="MoCoBD_1"/>
    <property type="match status" value="1"/>
</dbReference>
<evidence type="ECO:0000256" key="8">
    <source>
        <dbReference type="ARBA" id="ARBA00034078"/>
    </source>
</evidence>
<dbReference type="InterPro" id="IPR000674">
    <property type="entry name" value="Ald_Oxase/Xan_DH_a/b"/>
</dbReference>
<dbReference type="GO" id="GO:0071949">
    <property type="term" value="F:FAD binding"/>
    <property type="evidence" value="ECO:0007669"/>
    <property type="project" value="InterPro"/>
</dbReference>
<dbReference type="SMART" id="SM01008">
    <property type="entry name" value="Ald_Xan_dh_C"/>
    <property type="match status" value="1"/>
</dbReference>
<dbReference type="PROSITE" id="PS51387">
    <property type="entry name" value="FAD_PCMH"/>
    <property type="match status" value="1"/>
</dbReference>
<dbReference type="GO" id="GO:0005506">
    <property type="term" value="F:iron ion binding"/>
    <property type="evidence" value="ECO:0007669"/>
    <property type="project" value="InterPro"/>
</dbReference>
<accession>A0A5Q0CAW7</accession>
<dbReference type="Pfam" id="PF20256">
    <property type="entry name" value="MoCoBD_2"/>
    <property type="match status" value="1"/>
</dbReference>
<evidence type="ECO:0000256" key="1">
    <source>
        <dbReference type="ARBA" id="ARBA00001924"/>
    </source>
</evidence>
<dbReference type="Gene3D" id="3.30.43.10">
    <property type="entry name" value="Uridine Diphospho-n-acetylenolpyruvylglucosamine Reductase, domain 2"/>
    <property type="match status" value="1"/>
</dbReference>
<dbReference type="PANTHER" id="PTHR11908:SF157">
    <property type="entry name" value="XANTHINE DEHYDROGENASE SUBUNIT D-RELATED"/>
    <property type="match status" value="1"/>
</dbReference>
<dbReference type="SUPFAM" id="SSF56176">
    <property type="entry name" value="FAD-binding/transporter-associated domain-like"/>
    <property type="match status" value="1"/>
</dbReference>
<dbReference type="Gene3D" id="3.30.365.10">
    <property type="entry name" value="Aldehyde oxidase/xanthine dehydrogenase, molybdopterin binding domain"/>
    <property type="match status" value="5"/>
</dbReference>